<reference evidence="13 14" key="1">
    <citation type="submission" date="2020-01" db="EMBL/GenBank/DDBJ databases">
        <title>Complete genome sequence of a human oral phylogroup 1 Treponema sp. strain ATCC 700766, originally isolated from periodontitis dental plaque.</title>
        <authorList>
            <person name="Chan Y."/>
            <person name="Huo Y.-B."/>
            <person name="Yu X.-L."/>
            <person name="Zeng H."/>
            <person name="Leung W.-K."/>
            <person name="Watt R.M."/>
        </authorList>
    </citation>
    <scope>NUCLEOTIDE SEQUENCE [LARGE SCALE GENOMIC DNA]</scope>
    <source>
        <strain evidence="13 14">OMZ 804</strain>
    </source>
</reference>
<dbReference type="InterPro" id="IPR024906">
    <property type="entry name" value="Eno_Rdtase_FAD-bd_dom"/>
</dbReference>
<dbReference type="InterPro" id="IPR024910">
    <property type="entry name" value="Enoyl-CoA_Rdtase_cat_dom"/>
</dbReference>
<dbReference type="KEGG" id="trz:GWP43_01560"/>
<feature type="binding site" evidence="9">
    <location>
        <begin position="78"/>
        <end position="79"/>
    </location>
    <ligand>
        <name>NAD(+)</name>
        <dbReference type="ChEBI" id="CHEBI:57540"/>
    </ligand>
</feature>
<comment type="pathway">
    <text evidence="9">Lipid metabolism; fatty acid biosynthesis.</text>
</comment>
<feature type="active site" description="Proton donor" evidence="9">
    <location>
        <position position="239"/>
    </location>
</feature>
<feature type="binding site" evidence="9">
    <location>
        <position position="248"/>
    </location>
    <ligand>
        <name>NAD(+)</name>
        <dbReference type="ChEBI" id="CHEBI:57540"/>
    </ligand>
</feature>
<evidence type="ECO:0000256" key="1">
    <source>
        <dbReference type="ARBA" id="ARBA00011245"/>
    </source>
</evidence>
<dbReference type="Gene3D" id="3.40.50.720">
    <property type="entry name" value="NAD(P)-binding Rossmann-like Domain"/>
    <property type="match status" value="1"/>
</dbReference>
<keyword evidence="4 9" id="KW-0560">Oxidoreductase</keyword>
<dbReference type="NCBIfam" id="NF010177">
    <property type="entry name" value="PRK13656.1"/>
    <property type="match status" value="1"/>
</dbReference>
<dbReference type="PANTHER" id="PTHR37480:SF1">
    <property type="entry name" value="ENOYL-[ACYL-CARRIER-PROTEIN] REDUCTASE [NADH]"/>
    <property type="match status" value="1"/>
</dbReference>
<evidence type="ECO:0000256" key="2">
    <source>
        <dbReference type="ARBA" id="ARBA00022516"/>
    </source>
</evidence>
<protein>
    <recommendedName>
        <fullName evidence="9">Trans-2-enoyl-CoA reductase [NADH]</fullName>
        <shortName evidence="9">TER</shortName>
        <ecNumber evidence="9">1.3.1.44</ecNumber>
    </recommendedName>
</protein>
<comment type="function">
    <text evidence="9">Involved in the fatty acid synthesis (FAS II). Catalyzes the reduction of a carbon-carbon double bond in an enoyl moiety that is covalently linked to a coenzyme A (CoA).</text>
</comment>
<dbReference type="Pfam" id="PF07055">
    <property type="entry name" value="Eno-Rase_FAD_bd"/>
    <property type="match status" value="1"/>
</dbReference>
<evidence type="ECO:0000256" key="5">
    <source>
        <dbReference type="ARBA" id="ARBA00023027"/>
    </source>
</evidence>
<feature type="domain" description="Trans-2-enoyl-CoA reductase-like NAD(P)H binding" evidence="12">
    <location>
        <begin position="3"/>
        <end position="84"/>
    </location>
</feature>
<evidence type="ECO:0000313" key="13">
    <source>
        <dbReference type="EMBL" id="QHX42349.1"/>
    </source>
</evidence>
<comment type="subunit">
    <text evidence="1 9">Monomer.</text>
</comment>
<dbReference type="HAMAP" id="MF_01838">
    <property type="entry name" value="FabV_reductase"/>
    <property type="match status" value="1"/>
</dbReference>
<organism evidence="13 14">
    <name type="scientific">Treponema vincentii</name>
    <dbReference type="NCBI Taxonomy" id="69710"/>
    <lineage>
        <taxon>Bacteria</taxon>
        <taxon>Pseudomonadati</taxon>
        <taxon>Spirochaetota</taxon>
        <taxon>Spirochaetia</taxon>
        <taxon>Spirochaetales</taxon>
        <taxon>Treponemataceae</taxon>
        <taxon>Treponema</taxon>
    </lineage>
</organism>
<evidence type="ECO:0000313" key="14">
    <source>
        <dbReference type="Proteomes" id="UP000464374"/>
    </source>
</evidence>
<dbReference type="RefSeq" id="WP_162662171.1">
    <property type="nucleotide sequence ID" value="NZ_CP048020.1"/>
</dbReference>
<dbReference type="Pfam" id="PF12241">
    <property type="entry name" value="Enoyl_reductase"/>
    <property type="match status" value="1"/>
</dbReference>
<dbReference type="GO" id="GO:0050343">
    <property type="term" value="F:trans-2-enoyl-CoA reductase (NADH) activity"/>
    <property type="evidence" value="ECO:0007669"/>
    <property type="project" value="UniProtKB-UniRule"/>
</dbReference>
<dbReference type="NCBIfam" id="NF043048">
    <property type="entry name" value="EnoyACPredFabV"/>
    <property type="match status" value="1"/>
</dbReference>
<accession>A0A6P1XZ45</accession>
<dbReference type="GO" id="GO:0006633">
    <property type="term" value="P:fatty acid biosynthetic process"/>
    <property type="evidence" value="ECO:0007669"/>
    <property type="project" value="UniProtKB-UniRule"/>
</dbReference>
<dbReference type="GO" id="GO:0004318">
    <property type="term" value="F:enoyl-[acyl-carrier-protein] reductase (NADH) activity"/>
    <property type="evidence" value="ECO:0007669"/>
    <property type="project" value="TreeGrafter"/>
</dbReference>
<comment type="similarity">
    <text evidence="9">Belongs to the TER reductase family.</text>
</comment>
<dbReference type="PANTHER" id="PTHR37480">
    <property type="entry name" value="ENOYL-[ACYL-CARRIER-PROTEIN] REDUCTASE [NADH]"/>
    <property type="match status" value="1"/>
</dbReference>
<comment type="catalytic activity">
    <reaction evidence="8 9">
        <text>a 2,3-saturated acyl-CoA + NAD(+) = a (2E)-enoyl-CoA + NADH + H(+)</text>
        <dbReference type="Rhea" id="RHEA:18177"/>
        <dbReference type="ChEBI" id="CHEBI:15378"/>
        <dbReference type="ChEBI" id="CHEBI:57540"/>
        <dbReference type="ChEBI" id="CHEBI:57945"/>
        <dbReference type="ChEBI" id="CHEBI:58856"/>
        <dbReference type="ChEBI" id="CHEBI:65111"/>
        <dbReference type="EC" id="1.3.1.44"/>
    </reaction>
</comment>
<dbReference type="AlphaFoldDB" id="A0A6P1XZ45"/>
<dbReference type="GO" id="GO:0051287">
    <property type="term" value="F:NAD binding"/>
    <property type="evidence" value="ECO:0007669"/>
    <property type="project" value="UniProtKB-UniRule"/>
</dbReference>
<proteinExistence type="inferred from homology"/>
<evidence type="ECO:0000256" key="3">
    <source>
        <dbReference type="ARBA" id="ARBA00022832"/>
    </source>
</evidence>
<feature type="binding site" evidence="9">
    <location>
        <begin position="115"/>
        <end position="116"/>
    </location>
    <ligand>
        <name>NAD(+)</name>
        <dbReference type="ChEBI" id="CHEBI:57540"/>
    </ligand>
</feature>
<dbReference type="InterPro" id="IPR010758">
    <property type="entry name" value="Trans-2-enoyl-CoA_reductase"/>
</dbReference>
<keyword evidence="7 9" id="KW-0275">Fatty acid biosynthesis</keyword>
<name>A0A6P1XZ45_9SPIR</name>
<feature type="binding site" evidence="9">
    <location>
        <position position="229"/>
    </location>
    <ligand>
        <name>substrate</name>
    </ligand>
</feature>
<comment type="caution">
    <text evidence="9">Lacks conserved residue(s) required for the propagation of feature annotation.</text>
</comment>
<dbReference type="UniPathway" id="UPA00094"/>
<feature type="binding site" evidence="9">
    <location>
        <begin position="143"/>
        <end position="144"/>
    </location>
    <ligand>
        <name>NAD(+)</name>
        <dbReference type="ChEBI" id="CHEBI:57540"/>
    </ligand>
</feature>
<dbReference type="EC" id="1.3.1.44" evidence="9"/>
<evidence type="ECO:0000259" key="10">
    <source>
        <dbReference type="Pfam" id="PF07055"/>
    </source>
</evidence>
<gene>
    <name evidence="9" type="primary">fabV</name>
    <name evidence="13" type="ORF">GWP43_01560</name>
</gene>
<keyword evidence="3 9" id="KW-0276">Fatty acid metabolism</keyword>
<evidence type="ECO:0000256" key="4">
    <source>
        <dbReference type="ARBA" id="ARBA00023002"/>
    </source>
</evidence>
<evidence type="ECO:0000256" key="6">
    <source>
        <dbReference type="ARBA" id="ARBA00023098"/>
    </source>
</evidence>
<feature type="domain" description="Trans-2-enoyl-CoA reductase catalytic" evidence="11">
    <location>
        <begin position="86"/>
        <end position="321"/>
    </location>
</feature>
<dbReference type="InterPro" id="IPR050048">
    <property type="entry name" value="FabV-like_NADH_b"/>
</dbReference>
<feature type="site" description="Plays an important role in discriminating NADH against NADPH" evidence="9">
    <location>
        <position position="79"/>
    </location>
</feature>
<evidence type="ECO:0000256" key="7">
    <source>
        <dbReference type="ARBA" id="ARBA00023160"/>
    </source>
</evidence>
<evidence type="ECO:0000256" key="9">
    <source>
        <dbReference type="HAMAP-Rule" id="MF_01838"/>
    </source>
</evidence>
<dbReference type="EMBL" id="CP048020">
    <property type="protein sequence ID" value="QHX42349.1"/>
    <property type="molecule type" value="Genomic_DNA"/>
</dbReference>
<keyword evidence="5 9" id="KW-0520">NAD</keyword>
<dbReference type="Pfam" id="PF12242">
    <property type="entry name" value="Eno-Rase_NADH_b"/>
    <property type="match status" value="1"/>
</dbReference>
<evidence type="ECO:0000259" key="12">
    <source>
        <dbReference type="Pfam" id="PF12242"/>
    </source>
</evidence>
<evidence type="ECO:0000256" key="8">
    <source>
        <dbReference type="ARBA" id="ARBA00048302"/>
    </source>
</evidence>
<feature type="domain" description="Enoyl reductase FAD binding" evidence="10">
    <location>
        <begin position="329"/>
        <end position="392"/>
    </location>
</feature>
<keyword evidence="6 9" id="KW-0443">Lipid metabolism</keyword>
<feature type="binding site" evidence="9">
    <location>
        <begin position="277"/>
        <end position="279"/>
    </location>
    <ligand>
        <name>NAD(+)</name>
        <dbReference type="ChEBI" id="CHEBI:57540"/>
    </ligand>
</feature>
<sequence>MSMKPMLRSNICLNAHPQGCKKAVEDQIAYTKKRAKSHPAGTAVPKNVLIVGCSGGYGLASRITAAFGYGATTIGVSYEKAGSEKKWGTPGWYNNLAVDTAAKEAGLVSVTIDGDAFSDAIKTQVIDEAKKLGIKFDLIIYSVASSVRTDPETGVTYRSALKPFGKPFTGKTLDPFTGALTEITAEPATDEEAFATVKVMGGEDWQRWIEKLGAANLLAQGCITVAYSYIEPEATQALYRKGTIGKAKEHLEATAHALNTKLAALKGQAFVSVNKGLVTRASAVIPVIPLYLASLFKVMKEKGTHEGCIEQINRLFDSRLYTTDGVIPTDSEHRIRIDDWELDESVQSAVAEIMATVTDETSRERTDVDEYRHDFLAINGFDIAGIDYDAEIDRFDRI</sequence>
<keyword evidence="2 9" id="KW-0444">Lipid biosynthesis</keyword>
<dbReference type="Proteomes" id="UP000464374">
    <property type="component" value="Chromosome"/>
</dbReference>
<evidence type="ECO:0000259" key="11">
    <source>
        <dbReference type="Pfam" id="PF12241"/>
    </source>
</evidence>